<dbReference type="EMBL" id="CAJNNV010027999">
    <property type="protein sequence ID" value="CAE8622567.1"/>
    <property type="molecule type" value="Genomic_DNA"/>
</dbReference>
<reference evidence="3" key="1">
    <citation type="submission" date="2021-02" db="EMBL/GenBank/DDBJ databases">
        <authorList>
            <person name="Dougan E. K."/>
            <person name="Rhodes N."/>
            <person name="Thang M."/>
            <person name="Chan C."/>
        </authorList>
    </citation>
    <scope>NUCLEOTIDE SEQUENCE</scope>
</reference>
<proteinExistence type="inferred from homology"/>
<accession>A0A813G8H4</accession>
<comment type="similarity">
    <text evidence="1">Belongs to the glycosyltransferase 47 family.</text>
</comment>
<feature type="domain" description="Exostosin GT47" evidence="2">
    <location>
        <begin position="208"/>
        <end position="494"/>
    </location>
</feature>
<dbReference type="Pfam" id="PF03016">
    <property type="entry name" value="Exostosin_GT47"/>
    <property type="match status" value="1"/>
</dbReference>
<gene>
    <name evidence="3" type="ORF">PGLA1383_LOCUS40004</name>
</gene>
<organism evidence="3 4">
    <name type="scientific">Polarella glacialis</name>
    <name type="common">Dinoflagellate</name>
    <dbReference type="NCBI Taxonomy" id="89957"/>
    <lineage>
        <taxon>Eukaryota</taxon>
        <taxon>Sar</taxon>
        <taxon>Alveolata</taxon>
        <taxon>Dinophyceae</taxon>
        <taxon>Suessiales</taxon>
        <taxon>Suessiaceae</taxon>
        <taxon>Polarella</taxon>
    </lineage>
</organism>
<feature type="non-terminal residue" evidence="3">
    <location>
        <position position="515"/>
    </location>
</feature>
<dbReference type="AlphaFoldDB" id="A0A813G8H4"/>
<dbReference type="OrthoDB" id="410686at2759"/>
<dbReference type="PANTHER" id="PTHR11062">
    <property type="entry name" value="EXOSTOSIN HEPARAN SULFATE GLYCOSYLTRANSFERASE -RELATED"/>
    <property type="match status" value="1"/>
</dbReference>
<dbReference type="InterPro" id="IPR040911">
    <property type="entry name" value="Exostosin_GT47"/>
</dbReference>
<feature type="non-terminal residue" evidence="3">
    <location>
        <position position="1"/>
    </location>
</feature>
<name>A0A813G8H4_POLGL</name>
<evidence type="ECO:0000256" key="1">
    <source>
        <dbReference type="ARBA" id="ARBA00010271"/>
    </source>
</evidence>
<protein>
    <recommendedName>
        <fullName evidence="2">Exostosin GT47 domain-containing protein</fullName>
    </recommendedName>
</protein>
<evidence type="ECO:0000259" key="2">
    <source>
        <dbReference type="Pfam" id="PF03016"/>
    </source>
</evidence>
<dbReference type="GO" id="GO:0016757">
    <property type="term" value="F:glycosyltransferase activity"/>
    <property type="evidence" value="ECO:0007669"/>
    <property type="project" value="InterPro"/>
</dbReference>
<dbReference type="Proteomes" id="UP000654075">
    <property type="component" value="Unassembled WGS sequence"/>
</dbReference>
<comment type="caution">
    <text evidence="3">The sequence shown here is derived from an EMBL/GenBank/DDBJ whole genome shotgun (WGS) entry which is preliminary data.</text>
</comment>
<sequence length="515" mass="57991">IAGLPGNPDCWRSGFSWQECCNANFGPEGNAQCFDMIYTYGVCCTDASPGLASAVPTDCRTPEEVPSLPRPLQCLGTAWVPVSDWEAFFFAHQLSQVLGTSFKGWPDVMVILNKANASSEAYKASVEDCALGLAAVLLHSLPGIESSQGQAGVQRAYEEVSRIRSEVSQFEESDCRWTRMVNHGMFAHYPMLLGIDARFIQQCPPDAPRIFVYDMKGIADQPLSCARIGFWASEVYIDRFLRHSPCRVLDWRKADLFFAPAYLTCWELQKTRGFTLAEKDQSAQALADQVRDLPHWKRREGLDHVFLFGASAWQLPRWRDLFARSIVLAVESRPIFDCPSGKDVYCKHCEDCFQPWKDLVMPPVTPRPVASSLLSHSKPMEDRQYVMAWHGQHAEAADEEVRRAYTITNETVRLELLRNLGRLPDVSISGPVAHYAAVMGNAKFCLCPKGASSYTSRVFEALFAGCVPVILSDDVRLPFDDIVDWSSFSIRWPMAITDMRLYNYLHGLLVHRLDH</sequence>
<keyword evidence="4" id="KW-1185">Reference proteome</keyword>
<evidence type="ECO:0000313" key="4">
    <source>
        <dbReference type="Proteomes" id="UP000654075"/>
    </source>
</evidence>
<dbReference type="InterPro" id="IPR004263">
    <property type="entry name" value="Exostosin"/>
</dbReference>
<evidence type="ECO:0000313" key="3">
    <source>
        <dbReference type="EMBL" id="CAE8622567.1"/>
    </source>
</evidence>
<dbReference type="OMA" id="TIAYMET"/>
<dbReference type="PANTHER" id="PTHR11062:SF281">
    <property type="entry name" value="EXOSTOSIN-LIKE 2"/>
    <property type="match status" value="1"/>
</dbReference>